<name>A0A918E9N5_9ACTN</name>
<evidence type="ECO:0000256" key="1">
    <source>
        <dbReference type="SAM" id="MobiDB-lite"/>
    </source>
</evidence>
<proteinExistence type="predicted"/>
<evidence type="ECO:0000313" key="2">
    <source>
        <dbReference type="EMBL" id="GGP17155.1"/>
    </source>
</evidence>
<comment type="caution">
    <text evidence="2">The sequence shown here is derived from an EMBL/GenBank/DDBJ whole genome shotgun (WGS) entry which is preliminary data.</text>
</comment>
<protein>
    <recommendedName>
        <fullName evidence="4">Nucleotidyltransferase</fullName>
    </recommendedName>
</protein>
<gene>
    <name evidence="2" type="ORF">GCM10012278_83850</name>
</gene>
<feature type="region of interest" description="Disordered" evidence="1">
    <location>
        <begin position="112"/>
        <end position="133"/>
    </location>
</feature>
<dbReference type="AlphaFoldDB" id="A0A918E9N5"/>
<keyword evidence="3" id="KW-1185">Reference proteome</keyword>
<accession>A0A918E9N5</accession>
<evidence type="ECO:0008006" key="4">
    <source>
        <dbReference type="Google" id="ProtNLM"/>
    </source>
</evidence>
<dbReference type="Proteomes" id="UP000660745">
    <property type="component" value="Unassembled WGS sequence"/>
</dbReference>
<dbReference type="RefSeq" id="WP_189144342.1">
    <property type="nucleotide sequence ID" value="NZ_BMNK01000023.1"/>
</dbReference>
<evidence type="ECO:0000313" key="3">
    <source>
        <dbReference type="Proteomes" id="UP000660745"/>
    </source>
</evidence>
<organism evidence="2 3">
    <name type="scientific">Nonomuraea glycinis</name>
    <dbReference type="NCBI Taxonomy" id="2047744"/>
    <lineage>
        <taxon>Bacteria</taxon>
        <taxon>Bacillati</taxon>
        <taxon>Actinomycetota</taxon>
        <taxon>Actinomycetes</taxon>
        <taxon>Streptosporangiales</taxon>
        <taxon>Streptosporangiaceae</taxon>
        <taxon>Nonomuraea</taxon>
    </lineage>
</organism>
<reference evidence="2" key="2">
    <citation type="submission" date="2020-09" db="EMBL/GenBank/DDBJ databases">
        <authorList>
            <person name="Sun Q."/>
            <person name="Zhou Y."/>
        </authorList>
    </citation>
    <scope>NUCLEOTIDE SEQUENCE</scope>
    <source>
        <strain evidence="2">CGMCC 4.7430</strain>
    </source>
</reference>
<dbReference type="EMBL" id="BMNK01000023">
    <property type="protein sequence ID" value="GGP17155.1"/>
    <property type="molecule type" value="Genomic_DNA"/>
</dbReference>
<sequence>MNPPGVSSGDILVRSRSALLDALAALDAHRDAVIVIGAQAIYLRTAGSPVALAETTKDSDLALDPRVLEDEPLLEKSMNSAGFYRDSLDGQPGAWLNSEGIPVDLMVPEALAGPGTKNTRGARIPPHDRRATRRARGLEAAVVDNTFMAVTALDADDAREYRVRVAGSAALLVAKHHKIAERVSVPHRLNDKDAHDAYRVLIDADTAELAAAFRILRREPISSEVTSEAVEYLTTLFAAGPDALGSTMAGRAEEGIGEPETVALATSLLAADLVQALEHG</sequence>
<reference evidence="2" key="1">
    <citation type="journal article" date="2014" name="Int. J. Syst. Evol. Microbiol.">
        <title>Complete genome sequence of Corynebacterium casei LMG S-19264T (=DSM 44701T), isolated from a smear-ripened cheese.</title>
        <authorList>
            <consortium name="US DOE Joint Genome Institute (JGI-PGF)"/>
            <person name="Walter F."/>
            <person name="Albersmeier A."/>
            <person name="Kalinowski J."/>
            <person name="Ruckert C."/>
        </authorList>
    </citation>
    <scope>NUCLEOTIDE SEQUENCE</scope>
    <source>
        <strain evidence="2">CGMCC 4.7430</strain>
    </source>
</reference>